<evidence type="ECO:0000256" key="1">
    <source>
        <dbReference type="SAM" id="Phobius"/>
    </source>
</evidence>
<evidence type="ECO:0000313" key="4">
    <source>
        <dbReference type="Proteomes" id="UP000526501"/>
    </source>
</evidence>
<keyword evidence="1" id="KW-1133">Transmembrane helix</keyword>
<name>A0A7X1E9A8_9BACT</name>
<reference evidence="3 4" key="1">
    <citation type="submission" date="2020-07" db="EMBL/GenBank/DDBJ databases">
        <authorList>
            <person name="Feng X."/>
        </authorList>
    </citation>
    <scope>NUCLEOTIDE SEQUENCE [LARGE SCALE GENOMIC DNA]</scope>
    <source>
        <strain evidence="3 4">JCM23202</strain>
    </source>
</reference>
<gene>
    <name evidence="3" type="ORF">H5P27_14365</name>
</gene>
<comment type="caution">
    <text evidence="3">The sequence shown here is derived from an EMBL/GenBank/DDBJ whole genome shotgun (WGS) entry which is preliminary data.</text>
</comment>
<sequence>MKKIHLSFAAIAFLVFHLSASAEAFVQNPSSNAVETVAWGSVQGSFGLLGAVSLAILLATRLLGRSKSR</sequence>
<proteinExistence type="predicted"/>
<organism evidence="3 4">
    <name type="scientific">Pelagicoccus albus</name>
    <dbReference type="NCBI Taxonomy" id="415222"/>
    <lineage>
        <taxon>Bacteria</taxon>
        <taxon>Pseudomonadati</taxon>
        <taxon>Verrucomicrobiota</taxon>
        <taxon>Opitutia</taxon>
        <taxon>Puniceicoccales</taxon>
        <taxon>Pelagicoccaceae</taxon>
        <taxon>Pelagicoccus</taxon>
    </lineage>
</organism>
<dbReference type="EMBL" id="JACHVC010000012">
    <property type="protein sequence ID" value="MBC2607234.1"/>
    <property type="molecule type" value="Genomic_DNA"/>
</dbReference>
<keyword evidence="4" id="KW-1185">Reference proteome</keyword>
<keyword evidence="2" id="KW-0732">Signal</keyword>
<feature type="chain" id="PRO_5031507944" evidence="2">
    <location>
        <begin position="25"/>
        <end position="69"/>
    </location>
</feature>
<evidence type="ECO:0000256" key="2">
    <source>
        <dbReference type="SAM" id="SignalP"/>
    </source>
</evidence>
<dbReference type="AlphaFoldDB" id="A0A7X1E9A8"/>
<evidence type="ECO:0000313" key="3">
    <source>
        <dbReference type="EMBL" id="MBC2607234.1"/>
    </source>
</evidence>
<feature type="transmembrane region" description="Helical" evidence="1">
    <location>
        <begin position="46"/>
        <end position="64"/>
    </location>
</feature>
<feature type="signal peptide" evidence="2">
    <location>
        <begin position="1"/>
        <end position="24"/>
    </location>
</feature>
<dbReference type="RefSeq" id="WP_185661088.1">
    <property type="nucleotide sequence ID" value="NZ_CAWPOO010000012.1"/>
</dbReference>
<keyword evidence="1" id="KW-0472">Membrane</keyword>
<dbReference type="Proteomes" id="UP000526501">
    <property type="component" value="Unassembled WGS sequence"/>
</dbReference>
<keyword evidence="1" id="KW-0812">Transmembrane</keyword>
<protein>
    <submittedName>
        <fullName evidence="3">Uncharacterized protein</fullName>
    </submittedName>
</protein>
<accession>A0A7X1E9A8</accession>